<dbReference type="HOGENOM" id="CLU_3052755_0_0_1"/>
<proteinExistence type="predicted"/>
<protein>
    <submittedName>
        <fullName evidence="1">Uncharacterized protein</fullName>
    </submittedName>
</protein>
<organism evidence="1 2">
    <name type="scientific">Nematostella vectensis</name>
    <name type="common">Starlet sea anemone</name>
    <dbReference type="NCBI Taxonomy" id="45351"/>
    <lineage>
        <taxon>Eukaryota</taxon>
        <taxon>Metazoa</taxon>
        <taxon>Cnidaria</taxon>
        <taxon>Anthozoa</taxon>
        <taxon>Hexacorallia</taxon>
        <taxon>Actiniaria</taxon>
        <taxon>Edwardsiidae</taxon>
        <taxon>Nematostella</taxon>
    </lineage>
</organism>
<name>A7T3G0_NEMVE</name>
<dbReference type="EMBL" id="DS470500">
    <property type="protein sequence ID" value="EDO29506.1"/>
    <property type="molecule type" value="Genomic_DNA"/>
</dbReference>
<keyword evidence="2" id="KW-1185">Reference proteome</keyword>
<dbReference type="Proteomes" id="UP000001593">
    <property type="component" value="Unassembled WGS sequence"/>
</dbReference>
<dbReference type="AlphaFoldDB" id="A7T3G0"/>
<gene>
    <name evidence="1" type="ORF">NEMVEDRAFT_v1g144299</name>
</gene>
<sequence length="54" mass="6247">MCDTENTMQPTNIQTLVRLEICVTQRTMQTTNIQTLVRLEICVMPLASYINYPI</sequence>
<reference evidence="1 2" key="1">
    <citation type="journal article" date="2007" name="Science">
        <title>Sea anemone genome reveals ancestral eumetazoan gene repertoire and genomic organization.</title>
        <authorList>
            <person name="Putnam N.H."/>
            <person name="Srivastava M."/>
            <person name="Hellsten U."/>
            <person name="Dirks B."/>
            <person name="Chapman J."/>
            <person name="Salamov A."/>
            <person name="Terry A."/>
            <person name="Shapiro H."/>
            <person name="Lindquist E."/>
            <person name="Kapitonov V.V."/>
            <person name="Jurka J."/>
            <person name="Genikhovich G."/>
            <person name="Grigoriev I.V."/>
            <person name="Lucas S.M."/>
            <person name="Steele R.E."/>
            <person name="Finnerty J.R."/>
            <person name="Technau U."/>
            <person name="Martindale M.Q."/>
            <person name="Rokhsar D.S."/>
        </authorList>
    </citation>
    <scope>NUCLEOTIDE SEQUENCE [LARGE SCALE GENOMIC DNA]</scope>
    <source>
        <strain evidence="2">CH2 X CH6</strain>
    </source>
</reference>
<evidence type="ECO:0000313" key="1">
    <source>
        <dbReference type="EMBL" id="EDO29506.1"/>
    </source>
</evidence>
<dbReference type="InParanoid" id="A7T3G0"/>
<accession>A7T3G0</accession>
<evidence type="ECO:0000313" key="2">
    <source>
        <dbReference type="Proteomes" id="UP000001593"/>
    </source>
</evidence>